<feature type="compositionally biased region" description="Basic and acidic residues" evidence="1">
    <location>
        <begin position="50"/>
        <end position="65"/>
    </location>
</feature>
<feature type="compositionally biased region" description="Polar residues" evidence="1">
    <location>
        <begin position="242"/>
        <end position="256"/>
    </location>
</feature>
<dbReference type="GO" id="GO:0007165">
    <property type="term" value="P:signal transduction"/>
    <property type="evidence" value="ECO:0007669"/>
    <property type="project" value="InterPro"/>
</dbReference>
<feature type="compositionally biased region" description="Basic and acidic residues" evidence="1">
    <location>
        <begin position="159"/>
        <end position="180"/>
    </location>
</feature>
<gene>
    <name evidence="3" type="ORF">P4O66_002706</name>
</gene>
<feature type="region of interest" description="Disordered" evidence="1">
    <location>
        <begin position="31"/>
        <end position="88"/>
    </location>
</feature>
<feature type="compositionally biased region" description="Basic and acidic residues" evidence="1">
    <location>
        <begin position="323"/>
        <end position="378"/>
    </location>
</feature>
<dbReference type="InterPro" id="IPR009471">
    <property type="entry name" value="Ten_N"/>
</dbReference>
<dbReference type="AlphaFoldDB" id="A0AAD8YU65"/>
<evidence type="ECO:0000313" key="3">
    <source>
        <dbReference type="EMBL" id="KAK1787255.1"/>
    </source>
</evidence>
<feature type="compositionally biased region" description="Basic and acidic residues" evidence="1">
    <location>
        <begin position="408"/>
        <end position="417"/>
    </location>
</feature>
<feature type="compositionally biased region" description="Polar residues" evidence="1">
    <location>
        <begin position="294"/>
        <end position="304"/>
    </location>
</feature>
<feature type="region of interest" description="Disordered" evidence="1">
    <location>
        <begin position="293"/>
        <end position="430"/>
    </location>
</feature>
<reference evidence="3" key="1">
    <citation type="submission" date="2023-03" db="EMBL/GenBank/DDBJ databases">
        <title>Electrophorus voltai genome.</title>
        <authorList>
            <person name="Bian C."/>
        </authorList>
    </citation>
    <scope>NUCLEOTIDE SEQUENCE</scope>
    <source>
        <strain evidence="3">CB-2022</strain>
        <tissue evidence="3">Muscle</tissue>
    </source>
</reference>
<feature type="domain" description="Teneurin N-terminal" evidence="2">
    <location>
        <begin position="120"/>
        <end position="226"/>
    </location>
</feature>
<keyword evidence="4" id="KW-1185">Reference proteome</keyword>
<feature type="region of interest" description="Disordered" evidence="1">
    <location>
        <begin position="104"/>
        <end position="182"/>
    </location>
</feature>
<dbReference type="Proteomes" id="UP001239994">
    <property type="component" value="Unassembled WGS sequence"/>
</dbReference>
<feature type="compositionally biased region" description="Basic and acidic residues" evidence="1">
    <location>
        <begin position="75"/>
        <end position="85"/>
    </location>
</feature>
<feature type="region of interest" description="Disordered" evidence="1">
    <location>
        <begin position="242"/>
        <end position="269"/>
    </location>
</feature>
<organism evidence="3 4">
    <name type="scientific">Electrophorus voltai</name>
    <dbReference type="NCBI Taxonomy" id="2609070"/>
    <lineage>
        <taxon>Eukaryota</taxon>
        <taxon>Metazoa</taxon>
        <taxon>Chordata</taxon>
        <taxon>Craniata</taxon>
        <taxon>Vertebrata</taxon>
        <taxon>Euteleostomi</taxon>
        <taxon>Actinopterygii</taxon>
        <taxon>Neopterygii</taxon>
        <taxon>Teleostei</taxon>
        <taxon>Ostariophysi</taxon>
        <taxon>Gymnotiformes</taxon>
        <taxon>Gymnotoidei</taxon>
        <taxon>Gymnotidae</taxon>
        <taxon>Electrophorus</taxon>
    </lineage>
</organism>
<accession>A0AAD8YU65</accession>
<evidence type="ECO:0000256" key="1">
    <source>
        <dbReference type="SAM" id="MobiDB-lite"/>
    </source>
</evidence>
<evidence type="ECO:0000259" key="2">
    <source>
        <dbReference type="PROSITE" id="PS51361"/>
    </source>
</evidence>
<protein>
    <recommendedName>
        <fullName evidence="2">Teneurin N-terminal domain-containing protein</fullName>
    </recommendedName>
</protein>
<sequence>MTQSEFHVNLRCVFGMCLSLSRPRPGMELCYSSSSEEDEGTDLRHKHYRDTHSRTHTDYEPDRRFTYNSHKVRRKPSEQTQKESSPKVFPDFQTELHAANQELAYPGDPCMGMASDPESEGGASPDHALRLWMQEVKSEHSSHVSSRANSVLSLTDTEQEGREDQENDNVKEGQTKGTEKRRSKTRLYVYGVVRVYVWQDLASSPIGRFAFRPLPPPPPPPHACTCVRPVSSIVPELVQRNTLPSHSPQTDPTSKTAPDATDPAQNTWTLNRNIPLETRYVVVLVITEEPYETQDLTGQKQEPNTGHDEEQALEQQQTQKPGQQEKTDQDKNQEQKREETQEPKEQERQEKEQQEQEQEQKQTTDNNSARREDKDYKNAKQTRTETNGDTGTGTGTGAKTNQATKKTKTAETQEVDGRRRHKPGQDGEGA</sequence>
<dbReference type="Pfam" id="PF06484">
    <property type="entry name" value="Ten_N"/>
    <property type="match status" value="1"/>
</dbReference>
<dbReference type="PROSITE" id="PS51361">
    <property type="entry name" value="TENEURIN_N"/>
    <property type="match status" value="1"/>
</dbReference>
<evidence type="ECO:0000313" key="4">
    <source>
        <dbReference type="Proteomes" id="UP001239994"/>
    </source>
</evidence>
<name>A0AAD8YU65_9TELE</name>
<proteinExistence type="predicted"/>
<dbReference type="GO" id="GO:0016020">
    <property type="term" value="C:membrane"/>
    <property type="evidence" value="ECO:0007669"/>
    <property type="project" value="InterPro"/>
</dbReference>
<feature type="compositionally biased region" description="Low complexity" evidence="1">
    <location>
        <begin position="143"/>
        <end position="153"/>
    </location>
</feature>
<dbReference type="EMBL" id="JAROKS010000023">
    <property type="protein sequence ID" value="KAK1787255.1"/>
    <property type="molecule type" value="Genomic_DNA"/>
</dbReference>
<comment type="caution">
    <text evidence="3">The sequence shown here is derived from an EMBL/GenBank/DDBJ whole genome shotgun (WGS) entry which is preliminary data.</text>
</comment>